<dbReference type="InterPro" id="IPR015117">
    <property type="entry name" value="IdeS"/>
</dbReference>
<dbReference type="EC" id="3.4.22.-" evidence="3"/>
<accession>A0A7S6WRA7</accession>
<keyword evidence="3" id="KW-0378">Hydrolase</keyword>
<feature type="signal peptide" evidence="1">
    <location>
        <begin position="1"/>
        <end position="19"/>
    </location>
</feature>
<gene>
    <name evidence="3" type="ORF">IFE08_05960</name>
</gene>
<dbReference type="RefSeq" id="WP_194077404.1">
    <property type="nucleotide sequence ID" value="NZ_CP061839.1"/>
</dbReference>
<evidence type="ECO:0000313" key="3">
    <source>
        <dbReference type="EMBL" id="QOW61898.1"/>
    </source>
</evidence>
<dbReference type="Proteomes" id="UP000593915">
    <property type="component" value="Chromosome"/>
</dbReference>
<dbReference type="SUPFAM" id="SSF54001">
    <property type="entry name" value="Cysteine proteinases"/>
    <property type="match status" value="1"/>
</dbReference>
<protein>
    <submittedName>
        <fullName evidence="3">IdeS/Mac family cysteine endopeptidase</fullName>
        <ecNumber evidence="3">3.4.22.-</ecNumber>
    </submittedName>
</protein>
<evidence type="ECO:0000259" key="2">
    <source>
        <dbReference type="Pfam" id="PF09028"/>
    </source>
</evidence>
<dbReference type="EMBL" id="CP061839">
    <property type="protein sequence ID" value="QOW61898.1"/>
    <property type="molecule type" value="Genomic_DNA"/>
</dbReference>
<feature type="chain" id="PRO_5032700662" evidence="1">
    <location>
        <begin position="20"/>
        <end position="540"/>
    </location>
</feature>
<evidence type="ECO:0000256" key="1">
    <source>
        <dbReference type="SAM" id="SignalP"/>
    </source>
</evidence>
<dbReference type="InterPro" id="IPR038765">
    <property type="entry name" value="Papain-like_cys_pep_sf"/>
</dbReference>
<dbReference type="Pfam" id="PF09028">
    <property type="entry name" value="Mac-1"/>
    <property type="match status" value="1"/>
</dbReference>
<proteinExistence type="predicted"/>
<dbReference type="PROSITE" id="PS51257">
    <property type="entry name" value="PROKAR_LIPOPROTEIN"/>
    <property type="match status" value="1"/>
</dbReference>
<reference evidence="3 4" key="1">
    <citation type="submission" date="2020-09" db="EMBL/GenBank/DDBJ databases">
        <title>Characterization of Treponema spp. from bovine digital dermatitis in Korea.</title>
        <authorList>
            <person name="Espiritu H.M."/>
            <person name="Cho Y.I."/>
            <person name="Mamuad L."/>
        </authorList>
    </citation>
    <scope>NUCLEOTIDE SEQUENCE [LARGE SCALE GENOMIC DNA]</scope>
    <source>
        <strain evidence="3 4">KS1</strain>
    </source>
</reference>
<evidence type="ECO:0000313" key="4">
    <source>
        <dbReference type="Proteomes" id="UP000593915"/>
    </source>
</evidence>
<organism evidence="3 4">
    <name type="scientific">Treponema pedis</name>
    <dbReference type="NCBI Taxonomy" id="409322"/>
    <lineage>
        <taxon>Bacteria</taxon>
        <taxon>Pseudomonadati</taxon>
        <taxon>Spirochaetota</taxon>
        <taxon>Spirochaetia</taxon>
        <taxon>Spirochaetales</taxon>
        <taxon>Treponemataceae</taxon>
        <taxon>Treponema</taxon>
    </lineage>
</organism>
<sequence>MIKKIIFIAFIAASFFMFAACPDNIKFKPKKESVVQAAESAQSAKSELSGTAFDNSQNTVKKDLEEQKNPEAGVPAPFTNLKFPEYKDVEVSLITGEEYTLPEKVESDFPEYSGESIEIRNRTVFAINPGRSILKVKIKDIPNPVNFTFNITADSKITVDRKEIKITDRIRNENSPSEYTVTVTKQSKHTQYKLGSLPEWIKCESSVTEDLKDKYKFILSNDSFFDRDAKIVFTNTEGKTLSTISVRQDGNYAVKRNYKWVKGITPPANAELKKEYNDRPAFIEWYESETTTWYNVVKLAYSGANTGFANDSNLCWAMTGANMLHWWLEQNKENIRKYMEVNNITDSAGYYNTYNRTKIDSDKSDIAQAARSCINFRAAGGDVRTLFNWYISGKNLPAGQRPNGYKDAPGYFRDIFPDTTPIVNEQYVNSKEQLESVIKEAFDKDESIAVDYFIYQSGRNGRHIVTIWGAGYDEKGNLIELWVADSNISPSKIFPMGICYKSQPYFINFSANYPTSYNIQNIVRLNTGEEHFKKYFENKK</sequence>
<dbReference type="Gene3D" id="3.90.70.10">
    <property type="entry name" value="Cysteine proteinases"/>
    <property type="match status" value="1"/>
</dbReference>
<dbReference type="GO" id="GO:0008233">
    <property type="term" value="F:peptidase activity"/>
    <property type="evidence" value="ECO:0007669"/>
    <property type="project" value="InterPro"/>
</dbReference>
<dbReference type="AlphaFoldDB" id="A0A7S6WRA7"/>
<name>A0A7S6WRA7_9SPIR</name>
<keyword evidence="1" id="KW-0732">Signal</keyword>
<feature type="domain" description="Ig protease IdeS" evidence="2">
    <location>
        <begin position="253"/>
        <end position="487"/>
    </location>
</feature>